<sequence>MRYLILLRGVNVGGNHRVVMAELRQQLTDLGFSEVRSYIDSGNLLVDSPLALAEVQAAVTTLLATQYDFPVAALVIEKEAYLTDLAQVPEWWGAVGDLRHNALFFLPTFTAAMLESLRQKITTYDQIHYGQHALFWTAPAKQNYSRSLYAKLLPMALYSAVTIRNRNTALKLAMLLQK</sequence>
<organism evidence="1 2">
    <name type="scientific">Loigolactobacillus coryniformis subsp. coryniformis KCTC 3167 = DSM 20001</name>
    <dbReference type="NCBI Taxonomy" id="913848"/>
    <lineage>
        <taxon>Bacteria</taxon>
        <taxon>Bacillati</taxon>
        <taxon>Bacillota</taxon>
        <taxon>Bacilli</taxon>
        <taxon>Lactobacillales</taxon>
        <taxon>Lactobacillaceae</taxon>
        <taxon>Loigolactobacillus</taxon>
    </lineage>
</organism>
<proteinExistence type="predicted"/>
<reference evidence="1 2" key="1">
    <citation type="journal article" date="2015" name="Genome Announc.">
        <title>Expanding the biotechnology potential of lactobacilli through comparative genomics of 213 strains and associated genera.</title>
        <authorList>
            <person name="Sun Z."/>
            <person name="Harris H.M."/>
            <person name="McCann A."/>
            <person name="Guo C."/>
            <person name="Argimon S."/>
            <person name="Zhang W."/>
            <person name="Yang X."/>
            <person name="Jeffery I.B."/>
            <person name="Cooney J.C."/>
            <person name="Kagawa T.F."/>
            <person name="Liu W."/>
            <person name="Song Y."/>
            <person name="Salvetti E."/>
            <person name="Wrobel A."/>
            <person name="Rasinkangas P."/>
            <person name="Parkhill J."/>
            <person name="Rea M.C."/>
            <person name="O'Sullivan O."/>
            <person name="Ritari J."/>
            <person name="Douillard F.P."/>
            <person name="Paul Ross R."/>
            <person name="Yang R."/>
            <person name="Briner A.E."/>
            <person name="Felis G.E."/>
            <person name="de Vos W.M."/>
            <person name="Barrangou R."/>
            <person name="Klaenhammer T.R."/>
            <person name="Caufield P.W."/>
            <person name="Cui Y."/>
            <person name="Zhang H."/>
            <person name="O'Toole P.W."/>
        </authorList>
    </citation>
    <scope>NUCLEOTIDE SEQUENCE [LARGE SCALE GENOMIC DNA]</scope>
    <source>
        <strain evidence="1 2">DSM 20001</strain>
    </source>
</reference>
<protein>
    <recommendedName>
        <fullName evidence="3">DUF1697 domain-containing protein</fullName>
    </recommendedName>
</protein>
<dbReference type="PATRIC" id="fig|913848.6.peg.2044"/>
<dbReference type="AlphaFoldDB" id="A0A0R1F732"/>
<dbReference type="GeneID" id="65915778"/>
<dbReference type="Gene3D" id="3.30.70.1280">
    <property type="entry name" value="SP0830-like domains"/>
    <property type="match status" value="1"/>
</dbReference>
<dbReference type="Pfam" id="PF08002">
    <property type="entry name" value="DUF1697"/>
    <property type="match status" value="1"/>
</dbReference>
<dbReference type="eggNOG" id="COG3797">
    <property type="taxonomic scope" value="Bacteria"/>
</dbReference>
<dbReference type="RefSeq" id="WP_010011245.1">
    <property type="nucleotide sequence ID" value="NZ_AZCN01000060.1"/>
</dbReference>
<dbReference type="Gene3D" id="3.30.70.1260">
    <property type="entry name" value="bacterial protein sp0830 like"/>
    <property type="match status" value="1"/>
</dbReference>
<dbReference type="Proteomes" id="UP000051181">
    <property type="component" value="Unassembled WGS sequence"/>
</dbReference>
<dbReference type="InterPro" id="IPR012545">
    <property type="entry name" value="DUF1697"/>
</dbReference>
<comment type="caution">
    <text evidence="1">The sequence shown here is derived from an EMBL/GenBank/DDBJ whole genome shotgun (WGS) entry which is preliminary data.</text>
</comment>
<dbReference type="PANTHER" id="PTHR36439">
    <property type="entry name" value="BLL4334 PROTEIN"/>
    <property type="match status" value="1"/>
</dbReference>
<dbReference type="PIRSF" id="PIRSF008502">
    <property type="entry name" value="UCP008502"/>
    <property type="match status" value="1"/>
</dbReference>
<evidence type="ECO:0000313" key="1">
    <source>
        <dbReference type="EMBL" id="KRK14980.1"/>
    </source>
</evidence>
<dbReference type="SUPFAM" id="SSF160379">
    <property type="entry name" value="SP0830-like"/>
    <property type="match status" value="1"/>
</dbReference>
<evidence type="ECO:0000313" key="2">
    <source>
        <dbReference type="Proteomes" id="UP000051181"/>
    </source>
</evidence>
<dbReference type="PANTHER" id="PTHR36439:SF1">
    <property type="entry name" value="DUF1697 DOMAIN-CONTAINING PROTEIN"/>
    <property type="match status" value="1"/>
</dbReference>
<name>A0A0R1F732_9LACO</name>
<accession>A0A0R1F732</accession>
<evidence type="ECO:0008006" key="3">
    <source>
        <dbReference type="Google" id="ProtNLM"/>
    </source>
</evidence>
<gene>
    <name evidence="1" type="ORF">FD22_GL002002</name>
</gene>
<dbReference type="EMBL" id="AZCN01000060">
    <property type="protein sequence ID" value="KRK14980.1"/>
    <property type="molecule type" value="Genomic_DNA"/>
</dbReference>